<evidence type="ECO:0000313" key="3">
    <source>
        <dbReference type="EMBL" id="PXX13353.1"/>
    </source>
</evidence>
<keyword evidence="1" id="KW-0233">DNA recombination</keyword>
<dbReference type="PROSITE" id="PS51898">
    <property type="entry name" value="TYR_RECOMBINASE"/>
    <property type="match status" value="1"/>
</dbReference>
<dbReference type="InterPro" id="IPR013762">
    <property type="entry name" value="Integrase-like_cat_sf"/>
</dbReference>
<dbReference type="Pfam" id="PF00589">
    <property type="entry name" value="Phage_integrase"/>
    <property type="match status" value="1"/>
</dbReference>
<keyword evidence="4" id="KW-1185">Reference proteome</keyword>
<reference evidence="3 4" key="2">
    <citation type="submission" date="2018-06" db="EMBL/GenBank/DDBJ databases">
        <title>Sequencing of bacterial isolates from soil warming experiment in Harvard Forest, Massachusetts, USA.</title>
        <authorList>
            <person name="Deangelis K.PhD."/>
        </authorList>
    </citation>
    <scope>NUCLEOTIDE SEQUENCE [LARGE SCALE GENOMIC DNA]</scope>
    <source>
        <strain evidence="3 4">GAS496</strain>
    </source>
</reference>
<dbReference type="GO" id="GO:0006310">
    <property type="term" value="P:DNA recombination"/>
    <property type="evidence" value="ECO:0007669"/>
    <property type="project" value="UniProtKB-KW"/>
</dbReference>
<dbReference type="CDD" id="cd00397">
    <property type="entry name" value="DNA_BRE_C"/>
    <property type="match status" value="1"/>
</dbReference>
<accession>A0A318HPI6</accession>
<sequence>MSVETATSEQSGPQLVVDTTSDYLQLTAEQRYRLISQRFPAWLLAEPIVFPRNHSTYGWACPVVGCLGSPGKTYTNLMCVQHAREFAEVEESTSLAEFVTTARPTGSQSWGWALVRRQGCSICGDHREVSGNGYCMQHSNSLRNARQQGVSESDWRATQEPLPPFGAECAVRPCVRDADCSRFSGSEKRSLCRTHLRGWILWIGRRGAEPSLSVFEEWLKSPSTLASVRPPDSRGEVHLAALPRSLQREIRYGLDRHAKTARRTQWRPIDIQDVVDQLAAVGAVSLVDPIVDVMAEDPSKRVRQRIWRDLPIAARSLMLTKETAKEAGWFDPVISGGKPFYGTQGDERRRVVWDLNRVSQRWLRDALWDYLYDESLEPDGKRRSAGTVYYRRYGVMLLSYVLEQIRPDHGHDPTLLSAADAQAIRELLNLWFNEQIPVPPLICEARKVDGVLTERARHVLMRNAHVVLQHNKERGRTGPTTEDFILRFPEFPVPARNPLPRPLSFGDFQLLVDPDNLHALDELDLAAVGLSDVWLTQAFQGGRISEVLKLRLGCIGMVGAAQPYLWRDITKVKVIDYGMPCHTPIYERLLRRQTITKAKLRARYHKRLAALDGPGRERLEAEWERTMPLFPGAFLNPDLTLEISYTAFRNAWTKWFASLGLSGITTHQTRATLATSLLNNGAPADLVRQMLGHFSDEALAHYARYNDESMAKHLKQVWAAGPGTNKPGTILLRPGDLNTDGGSVRARIDLAVIPVEHGICRYGPVVGGDSCPFSKNCTNGPQGPCEHFALTGADLAYWERKRDAAFHFAEGAPNDDARDYILSAWDPWQPVLAGLREALDELGLLEEAEKLDLRSPVHDYFHPVFTTGWTLDQLSQPTQGSEMSTP</sequence>
<dbReference type="OrthoDB" id="8421690at2"/>
<comment type="caution">
    <text evidence="3">The sequence shown here is derived from an EMBL/GenBank/DDBJ whole genome shotgun (WGS) entry which is preliminary data.</text>
</comment>
<evidence type="ECO:0000256" key="1">
    <source>
        <dbReference type="ARBA" id="ARBA00023172"/>
    </source>
</evidence>
<dbReference type="SUPFAM" id="SSF56349">
    <property type="entry name" value="DNA breaking-rejoining enzymes"/>
    <property type="match status" value="1"/>
</dbReference>
<feature type="domain" description="Tyr recombinase" evidence="2">
    <location>
        <begin position="498"/>
        <end position="719"/>
    </location>
</feature>
<protein>
    <submittedName>
        <fullName evidence="3">Phage integrase family protein</fullName>
    </submittedName>
</protein>
<dbReference type="GO" id="GO:0003677">
    <property type="term" value="F:DNA binding"/>
    <property type="evidence" value="ECO:0007669"/>
    <property type="project" value="InterPro"/>
</dbReference>
<reference evidence="4" key="1">
    <citation type="submission" date="2018-05" db="EMBL/GenBank/DDBJ databases">
        <authorList>
            <person name="Deangelis K."/>
            <person name="Huntemann M."/>
            <person name="Clum A."/>
            <person name="Pillay M."/>
            <person name="Palaniappan K."/>
            <person name="Varghese N."/>
            <person name="Mikhailova N."/>
            <person name="Stamatis D."/>
            <person name="Reddy T."/>
            <person name="Daum C."/>
            <person name="Shapiro N."/>
            <person name="Ivanova N."/>
            <person name="Kyrpides N."/>
            <person name="Woyke T."/>
        </authorList>
    </citation>
    <scope>NUCLEOTIDE SEQUENCE [LARGE SCALE GENOMIC DNA]</scope>
    <source>
        <strain evidence="4">GAS496</strain>
    </source>
</reference>
<evidence type="ECO:0000313" key="4">
    <source>
        <dbReference type="Proteomes" id="UP000247781"/>
    </source>
</evidence>
<evidence type="ECO:0000259" key="2">
    <source>
        <dbReference type="PROSITE" id="PS51898"/>
    </source>
</evidence>
<gene>
    <name evidence="3" type="ORF">C8E89_101510</name>
</gene>
<dbReference type="InterPro" id="IPR011010">
    <property type="entry name" value="DNA_brk_join_enz"/>
</dbReference>
<dbReference type="EMBL" id="QJJU01000001">
    <property type="protein sequence ID" value="PXX13353.1"/>
    <property type="molecule type" value="Genomic_DNA"/>
</dbReference>
<proteinExistence type="predicted"/>
<organism evidence="3 4">
    <name type="scientific">Mycolicibacterium moriokaense</name>
    <dbReference type="NCBI Taxonomy" id="39691"/>
    <lineage>
        <taxon>Bacteria</taxon>
        <taxon>Bacillati</taxon>
        <taxon>Actinomycetota</taxon>
        <taxon>Actinomycetes</taxon>
        <taxon>Mycobacteriales</taxon>
        <taxon>Mycobacteriaceae</taxon>
        <taxon>Mycolicibacterium</taxon>
    </lineage>
</organism>
<name>A0A318HPI6_9MYCO</name>
<dbReference type="Proteomes" id="UP000247781">
    <property type="component" value="Unassembled WGS sequence"/>
</dbReference>
<dbReference type="InterPro" id="IPR002104">
    <property type="entry name" value="Integrase_catalytic"/>
</dbReference>
<dbReference type="Gene3D" id="1.10.443.10">
    <property type="entry name" value="Intergrase catalytic core"/>
    <property type="match status" value="1"/>
</dbReference>
<dbReference type="AlphaFoldDB" id="A0A318HPI6"/>
<dbReference type="GO" id="GO:0015074">
    <property type="term" value="P:DNA integration"/>
    <property type="evidence" value="ECO:0007669"/>
    <property type="project" value="InterPro"/>
</dbReference>